<organism evidence="4 5">
    <name type="scientific">Stylonychia lemnae</name>
    <name type="common">Ciliate</name>
    <dbReference type="NCBI Taxonomy" id="5949"/>
    <lineage>
        <taxon>Eukaryota</taxon>
        <taxon>Sar</taxon>
        <taxon>Alveolata</taxon>
        <taxon>Ciliophora</taxon>
        <taxon>Intramacronucleata</taxon>
        <taxon>Spirotrichea</taxon>
        <taxon>Stichotrichia</taxon>
        <taxon>Sporadotrichida</taxon>
        <taxon>Oxytrichidae</taxon>
        <taxon>Stylonychinae</taxon>
        <taxon>Stylonychia</taxon>
    </lineage>
</organism>
<dbReference type="GO" id="GO:0006357">
    <property type="term" value="P:regulation of transcription by RNA polymerase II"/>
    <property type="evidence" value="ECO:0007669"/>
    <property type="project" value="InterPro"/>
</dbReference>
<dbReference type="Proteomes" id="UP000039865">
    <property type="component" value="Unassembled WGS sequence"/>
</dbReference>
<accession>A0A078A420</accession>
<dbReference type="InterPro" id="IPR008991">
    <property type="entry name" value="Translation_prot_SH3-like_sf"/>
</dbReference>
<evidence type="ECO:0000256" key="1">
    <source>
        <dbReference type="ARBA" id="ARBA00006956"/>
    </source>
</evidence>
<dbReference type="GO" id="GO:0032784">
    <property type="term" value="P:regulation of DNA-templated transcription elongation"/>
    <property type="evidence" value="ECO:0007669"/>
    <property type="project" value="InterPro"/>
</dbReference>
<dbReference type="GO" id="GO:0003746">
    <property type="term" value="F:translation elongation factor activity"/>
    <property type="evidence" value="ECO:0007669"/>
    <property type="project" value="UniProtKB-KW"/>
</dbReference>
<evidence type="ECO:0000259" key="3">
    <source>
        <dbReference type="SMART" id="SM00739"/>
    </source>
</evidence>
<gene>
    <name evidence="4" type="primary">Contig16071.g17126</name>
    <name evidence="4" type="ORF">STYLEM_5985</name>
</gene>
<dbReference type="SMART" id="SM00739">
    <property type="entry name" value="KOW"/>
    <property type="match status" value="4"/>
</dbReference>
<dbReference type="Gene3D" id="2.30.30.30">
    <property type="match status" value="3"/>
</dbReference>
<evidence type="ECO:0000313" key="5">
    <source>
        <dbReference type="Proteomes" id="UP000039865"/>
    </source>
</evidence>
<dbReference type="AlphaFoldDB" id="A0A078A420"/>
<dbReference type="GO" id="GO:0006368">
    <property type="term" value="P:transcription elongation by RNA polymerase II"/>
    <property type="evidence" value="ECO:0007669"/>
    <property type="project" value="TreeGrafter"/>
</dbReference>
<dbReference type="InterPro" id="IPR005824">
    <property type="entry name" value="KOW"/>
</dbReference>
<feature type="domain" description="KOW" evidence="3">
    <location>
        <begin position="510"/>
        <end position="537"/>
    </location>
</feature>
<dbReference type="PANTHER" id="PTHR11125:SF7">
    <property type="entry name" value="TRANSCRIPTION ELONGATION FACTOR SPT5"/>
    <property type="match status" value="1"/>
</dbReference>
<dbReference type="InterPro" id="IPR005100">
    <property type="entry name" value="NGN-domain"/>
</dbReference>
<dbReference type="OrthoDB" id="311385at2759"/>
<dbReference type="CDD" id="cd06081">
    <property type="entry name" value="KOW_Spt5_1"/>
    <property type="match status" value="1"/>
</dbReference>
<keyword evidence="4" id="KW-0251">Elongation factor</keyword>
<dbReference type="InParanoid" id="A0A078A420"/>
<feature type="domain" description="KOW" evidence="3">
    <location>
        <begin position="283"/>
        <end position="310"/>
    </location>
</feature>
<sequence>MILSIFNCEKSSGCIYIEAYNMSHVKQIVNGMSGIYQKGIEMIPYKEMTQLLKVCSEIDETSLQPHQWIRIKSGPYKGDLGIIEHVEGSQRALVKLIPRIQTTIGYDGETKLNLIIKQQDLKNLELVSGSTVPQKLFNPQHVKNECIKQRFEPLGKSFFIWKEQMFRNGFLYLYFKVNKLVYDKVGPRLEEVQRFQKNQNSLDDFLSDQDEWDIMDDKTLVKTIRNDGLSQLEVGDRVEVVNRQLKGMKGVIIKIDSDDFVHIQSLDKVPFQQKVKAKEVLKYFERGESVRVISGTHSGDSGIIAAIDGKHAIVTMDGGSRTEELKILLSNLKLKKEEMEHVKLRDYIEKSIMDIKYQAGELILYNSNSSLAYVIQVYPEYLKVLNSRNQIEHIKHSSVQRKVFHKRNQYALDKNHNTIASRSLVIILDRSHLNVIHKIQFVQNKIGEVKGFYKECLFVYIIHHQKQTNGIYAVNTKNVLNAGQEFVKNVQQKDHQGYILAQIDRRQKDRKMSRSYVVINQGQYKGLKAKVLFADDNLVKVEITSNNMKVQLPRLSVTEIRDPTMPLEAKNIGCEAKSFDEAAKLDMGADEERSLFEAEEDKVGKFDCYNDAQMTPKNDDKEWGDCDDLIVARDSTTHKEW</sequence>
<dbReference type="Pfam" id="PF03439">
    <property type="entry name" value="Spt5-NGN"/>
    <property type="match status" value="1"/>
</dbReference>
<dbReference type="OMA" id="CEQENTA"/>
<keyword evidence="5" id="KW-1185">Reference proteome</keyword>
<dbReference type="EMBL" id="CCKQ01005762">
    <property type="protein sequence ID" value="CDW77018.1"/>
    <property type="molecule type" value="Genomic_DNA"/>
</dbReference>
<reference evidence="4 5" key="1">
    <citation type="submission" date="2014-06" db="EMBL/GenBank/DDBJ databases">
        <authorList>
            <person name="Swart Estienne"/>
        </authorList>
    </citation>
    <scope>NUCLEOTIDE SEQUENCE [LARGE SCALE GENOMIC DNA]</scope>
    <source>
        <strain evidence="4 5">130c</strain>
    </source>
</reference>
<comment type="similarity">
    <text evidence="1">Belongs to the SPT5 family.</text>
</comment>
<name>A0A078A420_STYLE</name>
<dbReference type="PANTHER" id="PTHR11125">
    <property type="entry name" value="SUPPRESSOR OF TY 5"/>
    <property type="match status" value="1"/>
</dbReference>
<dbReference type="SUPFAM" id="SSF50104">
    <property type="entry name" value="Translation proteins SH3-like domain"/>
    <property type="match status" value="1"/>
</dbReference>
<dbReference type="Pfam" id="PF23042">
    <property type="entry name" value="KOW1_SPT5"/>
    <property type="match status" value="1"/>
</dbReference>
<protein>
    <submittedName>
        <fullName evidence="4">Transcription elongation factor spt5</fullName>
    </submittedName>
</protein>
<dbReference type="InterPro" id="IPR039659">
    <property type="entry name" value="SPT5"/>
</dbReference>
<dbReference type="InterPro" id="IPR041973">
    <property type="entry name" value="KOW_Spt5_1"/>
</dbReference>
<dbReference type="InterPro" id="IPR036735">
    <property type="entry name" value="NGN_dom_sf"/>
</dbReference>
<dbReference type="FunCoup" id="A0A078A420">
    <property type="interactions" value="514"/>
</dbReference>
<feature type="domain" description="KOW" evidence="3">
    <location>
        <begin position="62"/>
        <end position="89"/>
    </location>
</feature>
<keyword evidence="2" id="KW-0804">Transcription</keyword>
<dbReference type="InterPro" id="IPR014722">
    <property type="entry name" value="Rib_uL2_dom2"/>
</dbReference>
<dbReference type="GO" id="GO:0003729">
    <property type="term" value="F:mRNA binding"/>
    <property type="evidence" value="ECO:0007669"/>
    <property type="project" value="TreeGrafter"/>
</dbReference>
<proteinExistence type="inferred from homology"/>
<evidence type="ECO:0000313" key="4">
    <source>
        <dbReference type="EMBL" id="CDW77018.1"/>
    </source>
</evidence>
<dbReference type="Gene3D" id="3.30.70.940">
    <property type="entry name" value="NusG, N-terminal domain"/>
    <property type="match status" value="1"/>
</dbReference>
<evidence type="ECO:0000256" key="2">
    <source>
        <dbReference type="ARBA" id="ARBA00023163"/>
    </source>
</evidence>
<feature type="domain" description="KOW" evidence="3">
    <location>
        <begin position="231"/>
        <end position="258"/>
    </location>
</feature>
<dbReference type="GO" id="GO:0032044">
    <property type="term" value="C:DSIF complex"/>
    <property type="evidence" value="ECO:0007669"/>
    <property type="project" value="TreeGrafter"/>
</dbReference>
<keyword evidence="4" id="KW-0648">Protein biosynthesis</keyword>